<dbReference type="AlphaFoldDB" id="A0A1M6HWS6"/>
<evidence type="ECO:0000313" key="2">
    <source>
        <dbReference type="Proteomes" id="UP000184543"/>
    </source>
</evidence>
<evidence type="ECO:0000313" key="1">
    <source>
        <dbReference type="EMBL" id="SHJ26665.1"/>
    </source>
</evidence>
<organism evidence="1 2">
    <name type="scientific">Pseudozobellia thermophila</name>
    <dbReference type="NCBI Taxonomy" id="192903"/>
    <lineage>
        <taxon>Bacteria</taxon>
        <taxon>Pseudomonadati</taxon>
        <taxon>Bacteroidota</taxon>
        <taxon>Flavobacteriia</taxon>
        <taxon>Flavobacteriales</taxon>
        <taxon>Flavobacteriaceae</taxon>
        <taxon>Pseudozobellia</taxon>
    </lineage>
</organism>
<protein>
    <submittedName>
        <fullName evidence="1">Uncharacterized protein</fullName>
    </submittedName>
</protein>
<dbReference type="EMBL" id="FQYU01000003">
    <property type="protein sequence ID" value="SHJ26665.1"/>
    <property type="molecule type" value="Genomic_DNA"/>
</dbReference>
<sequence length="54" mass="6070">MDFDKITPIFCYWIRAKLLGGLIDGACTFFLEIGGPLEPGCHHPWLCEAIELAF</sequence>
<reference evidence="2" key="1">
    <citation type="submission" date="2016-11" db="EMBL/GenBank/DDBJ databases">
        <authorList>
            <person name="Varghese N."/>
            <person name="Submissions S."/>
        </authorList>
    </citation>
    <scope>NUCLEOTIDE SEQUENCE [LARGE SCALE GENOMIC DNA]</scope>
    <source>
        <strain evidence="2">DSM 19858</strain>
    </source>
</reference>
<keyword evidence="2" id="KW-1185">Reference proteome</keyword>
<accession>A0A1M6HWS6</accession>
<name>A0A1M6HWS6_9FLAO</name>
<proteinExistence type="predicted"/>
<gene>
    <name evidence="1" type="ORF">SAMN04488513_103219</name>
</gene>
<dbReference type="Proteomes" id="UP000184543">
    <property type="component" value="Unassembled WGS sequence"/>
</dbReference>